<feature type="binding site" evidence="23">
    <location>
        <position position="413"/>
    </location>
    <ligand>
        <name>ATP</name>
        <dbReference type="ChEBI" id="CHEBI:30616"/>
    </ligand>
</feature>
<evidence type="ECO:0000256" key="16">
    <source>
        <dbReference type="ARBA" id="ARBA00022840"/>
    </source>
</evidence>
<evidence type="ECO:0000256" key="18">
    <source>
        <dbReference type="ARBA" id="ARBA00023136"/>
    </source>
</evidence>
<dbReference type="InterPro" id="IPR000719">
    <property type="entry name" value="Prot_kinase_dom"/>
</dbReference>
<name>A0AAV1C521_OLDCO</name>
<keyword evidence="7" id="KW-0723">Serine/threonine-protein kinase</keyword>
<keyword evidence="9" id="KW-0433">Leucine-rich repeat</keyword>
<dbReference type="InterPro" id="IPR001245">
    <property type="entry name" value="Ser-Thr/Tyr_kinase_cat_dom"/>
</dbReference>
<accession>A0AAV1C521</accession>
<dbReference type="EC" id="2.7.11.1" evidence="5"/>
<keyword evidence="12" id="KW-0732">Signal</keyword>
<dbReference type="SUPFAM" id="SSF52058">
    <property type="entry name" value="L domain-like"/>
    <property type="match status" value="3"/>
</dbReference>
<dbReference type="InterPro" id="IPR011009">
    <property type="entry name" value="Kinase-like_dom_sf"/>
</dbReference>
<feature type="binding site" evidence="23">
    <location>
        <position position="1472"/>
    </location>
    <ligand>
        <name>ATP</name>
        <dbReference type="ChEBI" id="CHEBI:30616"/>
    </ligand>
</feature>
<evidence type="ECO:0000256" key="10">
    <source>
        <dbReference type="ARBA" id="ARBA00022679"/>
    </source>
</evidence>
<dbReference type="FunFam" id="3.80.10.10:FF:000317">
    <property type="entry name" value="Inactive leucine-rich repeat receptor-like protein kinase"/>
    <property type="match status" value="1"/>
</dbReference>
<comment type="similarity">
    <text evidence="4">Belongs to the RLP family.</text>
</comment>
<keyword evidence="14 23" id="KW-0547">Nucleotide-binding</keyword>
<evidence type="ECO:0000256" key="23">
    <source>
        <dbReference type="PROSITE-ProRule" id="PRU10141"/>
    </source>
</evidence>
<dbReference type="PROSITE" id="PS00108">
    <property type="entry name" value="PROTEIN_KINASE_ST"/>
    <property type="match status" value="2"/>
</dbReference>
<feature type="binding site" evidence="23">
    <location>
        <position position="2270"/>
    </location>
    <ligand>
        <name>ATP</name>
        <dbReference type="ChEBI" id="CHEBI:30616"/>
    </ligand>
</feature>
<evidence type="ECO:0000256" key="14">
    <source>
        <dbReference type="ARBA" id="ARBA00022741"/>
    </source>
</evidence>
<evidence type="ECO:0000256" key="24">
    <source>
        <dbReference type="SAM" id="Phobius"/>
    </source>
</evidence>
<dbReference type="FunFam" id="3.80.10.10:FF:000095">
    <property type="entry name" value="LRR receptor-like serine/threonine-protein kinase GSO1"/>
    <property type="match status" value="1"/>
</dbReference>
<keyword evidence="18 24" id="KW-0472">Membrane</keyword>
<keyword evidence="19" id="KW-0675">Receptor</keyword>
<dbReference type="Pfam" id="PF07714">
    <property type="entry name" value="PK_Tyr_Ser-Thr"/>
    <property type="match status" value="1"/>
</dbReference>
<evidence type="ECO:0000256" key="20">
    <source>
        <dbReference type="ARBA" id="ARBA00023180"/>
    </source>
</evidence>
<evidence type="ECO:0000256" key="1">
    <source>
        <dbReference type="ARBA" id="ARBA00004162"/>
    </source>
</evidence>
<dbReference type="EMBL" id="OX459118">
    <property type="protein sequence ID" value="CAI9090616.1"/>
    <property type="molecule type" value="Genomic_DNA"/>
</dbReference>
<evidence type="ECO:0000256" key="5">
    <source>
        <dbReference type="ARBA" id="ARBA00012513"/>
    </source>
</evidence>
<evidence type="ECO:0000256" key="3">
    <source>
        <dbReference type="ARBA" id="ARBA00008684"/>
    </source>
</evidence>
<dbReference type="Pfam" id="PF08263">
    <property type="entry name" value="LRRNT_2"/>
    <property type="match status" value="2"/>
</dbReference>
<feature type="transmembrane region" description="Helical" evidence="24">
    <location>
        <begin position="1387"/>
        <end position="1408"/>
    </location>
</feature>
<dbReference type="InterPro" id="IPR051809">
    <property type="entry name" value="Plant_receptor-like_S/T_kinase"/>
</dbReference>
<evidence type="ECO:0000313" key="26">
    <source>
        <dbReference type="EMBL" id="CAI9090616.1"/>
    </source>
</evidence>
<dbReference type="FunFam" id="3.80.10.10:FF:000041">
    <property type="entry name" value="LRR receptor-like serine/threonine-protein kinase ERECTA"/>
    <property type="match status" value="1"/>
</dbReference>
<keyword evidence="10" id="KW-0808">Transferase</keyword>
<evidence type="ECO:0000256" key="9">
    <source>
        <dbReference type="ARBA" id="ARBA00022614"/>
    </source>
</evidence>
<keyword evidence="13" id="KW-0677">Repeat</keyword>
<evidence type="ECO:0000256" key="4">
    <source>
        <dbReference type="ARBA" id="ARBA00009592"/>
    </source>
</evidence>
<feature type="non-terminal residue" evidence="26">
    <location>
        <position position="1"/>
    </location>
</feature>
<dbReference type="SMART" id="SM00369">
    <property type="entry name" value="LRR_TYP"/>
    <property type="match status" value="12"/>
</dbReference>
<dbReference type="GO" id="GO:0004674">
    <property type="term" value="F:protein serine/threonine kinase activity"/>
    <property type="evidence" value="ECO:0007669"/>
    <property type="project" value="UniProtKB-KW"/>
</dbReference>
<evidence type="ECO:0000256" key="11">
    <source>
        <dbReference type="ARBA" id="ARBA00022692"/>
    </source>
</evidence>
<evidence type="ECO:0000256" key="13">
    <source>
        <dbReference type="ARBA" id="ARBA00022737"/>
    </source>
</evidence>
<dbReference type="FunFam" id="3.80.10.10:FF:000275">
    <property type="entry name" value="Leucine-rich repeat receptor-like protein kinase"/>
    <property type="match status" value="1"/>
</dbReference>
<dbReference type="InterPro" id="IPR001611">
    <property type="entry name" value="Leu-rich_rpt"/>
</dbReference>
<dbReference type="InterPro" id="IPR008271">
    <property type="entry name" value="Ser/Thr_kinase_AS"/>
</dbReference>
<dbReference type="SMART" id="SM00365">
    <property type="entry name" value="LRR_SD22"/>
    <property type="match status" value="8"/>
</dbReference>
<evidence type="ECO:0000256" key="8">
    <source>
        <dbReference type="ARBA" id="ARBA00022553"/>
    </source>
</evidence>
<dbReference type="PANTHER" id="PTHR27008:SF602">
    <property type="entry name" value="LRR RECEPTOR-LIKE SERINE_THREONINE-PROTEIN KINASE EFR"/>
    <property type="match status" value="1"/>
</dbReference>
<keyword evidence="16 23" id="KW-0067">ATP-binding</keyword>
<dbReference type="GO" id="GO:0051707">
    <property type="term" value="P:response to other organism"/>
    <property type="evidence" value="ECO:0007669"/>
    <property type="project" value="UniProtKB-ARBA"/>
</dbReference>
<comment type="subcellular location">
    <subcellularLocation>
        <location evidence="1">Cell membrane</location>
        <topology evidence="1">Single-pass membrane protein</topology>
    </subcellularLocation>
    <subcellularLocation>
        <location evidence="2">Membrane</location>
        <topology evidence="2">Single-pass type I membrane protein</topology>
    </subcellularLocation>
</comment>
<dbReference type="InterPro" id="IPR017441">
    <property type="entry name" value="Protein_kinase_ATP_BS"/>
</dbReference>
<dbReference type="Pfam" id="PF00069">
    <property type="entry name" value="Pkinase"/>
    <property type="match status" value="1"/>
</dbReference>
<evidence type="ECO:0000256" key="12">
    <source>
        <dbReference type="ARBA" id="ARBA00022729"/>
    </source>
</evidence>
<dbReference type="InterPro" id="IPR003591">
    <property type="entry name" value="Leu-rich_rpt_typical-subtyp"/>
</dbReference>
<dbReference type="Gene3D" id="1.10.510.10">
    <property type="entry name" value="Transferase(Phosphotransferase) domain 1"/>
    <property type="match status" value="2"/>
</dbReference>
<keyword evidence="8" id="KW-0597">Phosphoprotein</keyword>
<dbReference type="SMART" id="SM00220">
    <property type="entry name" value="S_TKc"/>
    <property type="match status" value="2"/>
</dbReference>
<evidence type="ECO:0000256" key="6">
    <source>
        <dbReference type="ARBA" id="ARBA00022475"/>
    </source>
</evidence>
<keyword evidence="11 24" id="KW-0812">Transmembrane</keyword>
<dbReference type="Pfam" id="PF13855">
    <property type="entry name" value="LRR_8"/>
    <property type="match status" value="2"/>
</dbReference>
<dbReference type="FunFam" id="3.80.10.10:FF:000383">
    <property type="entry name" value="Leucine-rich repeat receptor protein kinase EMS1"/>
    <property type="match status" value="1"/>
</dbReference>
<dbReference type="GO" id="GO:0005886">
    <property type="term" value="C:plasma membrane"/>
    <property type="evidence" value="ECO:0007669"/>
    <property type="project" value="UniProtKB-SubCell"/>
</dbReference>
<dbReference type="FunFam" id="1.10.510.10:FF:000358">
    <property type="entry name" value="Putative leucine-rich repeat receptor-like serine/threonine-protein kinase"/>
    <property type="match status" value="2"/>
</dbReference>
<keyword evidence="20" id="KW-0325">Glycoprotein</keyword>
<dbReference type="GO" id="GO:0005524">
    <property type="term" value="F:ATP binding"/>
    <property type="evidence" value="ECO:0007669"/>
    <property type="project" value="UniProtKB-UniRule"/>
</dbReference>
<dbReference type="PROSITE" id="PS00107">
    <property type="entry name" value="PROTEIN_KINASE_ATP"/>
    <property type="match status" value="3"/>
</dbReference>
<evidence type="ECO:0000256" key="21">
    <source>
        <dbReference type="ARBA" id="ARBA00047899"/>
    </source>
</evidence>
<keyword evidence="27" id="KW-1185">Reference proteome</keyword>
<dbReference type="Gene3D" id="3.80.10.10">
    <property type="entry name" value="Ribonuclease Inhibitor"/>
    <property type="match status" value="9"/>
</dbReference>
<dbReference type="PROSITE" id="PS51450">
    <property type="entry name" value="LRR"/>
    <property type="match status" value="2"/>
</dbReference>
<feature type="transmembrane region" description="Helical" evidence="24">
    <location>
        <begin position="1180"/>
        <end position="1199"/>
    </location>
</feature>
<proteinExistence type="inferred from homology"/>
<gene>
    <name evidence="26" type="ORF">OLC1_LOCUS2733</name>
</gene>
<evidence type="ECO:0000256" key="22">
    <source>
        <dbReference type="ARBA" id="ARBA00048679"/>
    </source>
</evidence>
<dbReference type="Pfam" id="PF23598">
    <property type="entry name" value="LRR_14"/>
    <property type="match status" value="1"/>
</dbReference>
<comment type="similarity">
    <text evidence="3">Belongs to the protein kinase superfamily. Ser/Thr protein kinase family.</text>
</comment>
<dbReference type="InterPro" id="IPR032675">
    <property type="entry name" value="LRR_dom_sf"/>
</dbReference>
<dbReference type="PROSITE" id="PS50011">
    <property type="entry name" value="PROTEIN_KINASE_DOM"/>
    <property type="match status" value="2"/>
</dbReference>
<comment type="catalytic activity">
    <reaction evidence="21">
        <text>L-threonyl-[protein] + ATP = O-phospho-L-threonyl-[protein] + ADP + H(+)</text>
        <dbReference type="Rhea" id="RHEA:46608"/>
        <dbReference type="Rhea" id="RHEA-COMP:11060"/>
        <dbReference type="Rhea" id="RHEA-COMP:11605"/>
        <dbReference type="ChEBI" id="CHEBI:15378"/>
        <dbReference type="ChEBI" id="CHEBI:30013"/>
        <dbReference type="ChEBI" id="CHEBI:30616"/>
        <dbReference type="ChEBI" id="CHEBI:61977"/>
        <dbReference type="ChEBI" id="CHEBI:456216"/>
        <dbReference type="EC" id="2.7.11.1"/>
    </reaction>
</comment>
<sequence length="2281" mass="251947">MRGNHFTGELPDEFARLHRLKWLDLTLNNLNGKFPPWIGSLRELEALYLGNNSFTGVIPQSIFNMFKLTTLVPSNNQLVGNFPAEIYNMSSLQIIWLSKKLIILKLNSFIRYASQTHMNFDINYLSGNLPSAIGHYLPNLVGLYLRKNMIGGTIPYSISNCFNLETLDLSDNSLASDPSSLALNFITLLAKCNYLSVISLDNNPQAGILPDSIGNLSSLLRVMSANSGKLFCTIPSGIGNLSSLNKLDLVDNQLIGSLPNPIKTLQNLQLMDLGGNKIKISNLISVTSTNFSSNYFSGDIPITIGHLETLQDLSLAHNQLQGHIHDTIVLCGAPRFHVPPCPDHTTQHQTNNINKHKLVSTLSTKIMLKSYELLQATCRYNQSNLLGNGSFGSVYKGTLEDATFEDGGIVAVKVFNLQIEGSFKSFDIECEVLRNLRHRNLTKVISSCSNPDFKALVLEYMPNGSLDGWLHSNNSILNVMQRLNILIDVACAIEYLHCGNLTPIVHCDLKPSNVLLDQEMVAHVSDFGIAKLLGQDNVTYTKTLATLCYIAPEYASEGLVSTRCDIYSFGIMMMEVFTRKSPSDEMFGENLSLKSWVTEFMPNRLVNIIDVELLSTFNRHHHEILANILSIMDVALSCTKEFPRERSNIEEVLARVSKAITTTNITTDQLALLALKDGITELPSDQMLAKNWTIGSSVCDWIGVTCGSRHLRVTALNISGMNLAGTLPPQLGNLSFLVSLDLSRNSFHGGLPEEFSGLRRLKLIALSNNNFSGQFPPWIASFQELEYLNFWNNSFSGAIPQSISNMSKLTVFSVSYNNLQGNIPTAIFNMSSLNRISLSFNGFLAGSSLPDDMCRLLPRLKWLDLQGAGLIGQIPPSIGQCLQLQVLALASNSLNGGIPKEIGNLIGLQKLIMWETHLEGAIPKEIGNLSTLQVVDFTKNNLTGAIPDEIGKLSNLQYINFQENKLTGSIPEAIFNISTLTLLSFEGNHLSGYLPSTMGYTLPNLQWLNLNQNNIQGVIPISISNCSNIQLLDIGDNNFTGIIPNSLGDLSLLQRLRLFYNNFISDPSSPTLNFISSLPNCKHLVEISVDGNPLDGILPDSIGNLSTSFRFLVANNCKIRGTIPSGIGNLSSLSTFGLASNNLIGSLPNSIQNLQNLQRLYLSWNKLSISLQIFCPCKSLGFLYLEGNVIIGGAIPYCFGNIASMRYLNLDSSGLSSTLPSSFWNFKDILELSLSSNSLTGSLPLEISNLKMVTSMDFSNNYFSGNIPSTIGDLESLQNISLAHNQLQGHIPETIGKLWSLKQLDLSYNNLSGSLPMSLANLQELAFLNVSFNHLSGEIPSQGPFINLTFESFISNQALCGAPRFHVPPCSNHSTHHRMKSIHMQKIVIIFTVMISVVGIMCLGFIYLKYKTKYNITIDDDEGFSLYEHKRISYYELLKAIDGYNQSNLLGMGSFGSVYKGTLEDGHVVAVKVFNLQLEGSFKSFDTECEILRNLRHRNLVRVISSCSNPDFKALILDYMPNGSLDSLLHSNKYLLNVMQRLNILIDVACALQYLHCENLVPIVHCDLKPSNVLLNQEMVACVSDFGIAKLLDQESITYTKTLATLCYIAPEYASEGLVSTRCDIYSFGIMIMEVFTRKRPTDEMFGENLSLRSWVQQSMPDGLINDGRVVNVIDADLLSTFNQHYDEILASIMSIMEVALTCAKESPRERSNIEEVLASFHILNHNQHHQGSARSSRPERSYRELPSDLILAQNWTVDSSVCNWIGVTCGSRQLRVTALDLSDMKLTGIIPPHLGNLSFLVSLDMSGNQFNGGLIDEFSVTSPEISLVLSRSPSQTCPKFTTLFVPYNDLEGNLRVNEIFNVSSLESVSLSENAFSDGSSLPDDMCQRLPRLEWLGLAGTGLIGEIPKQIGNLKELLVIALWGNQLEGVIPIEQINISTLTQMSLLGNHLSGNLPSTMCYTLPNLETLYLVVNSISGPIPNSISNCSNLQILELDDILLDSIGNLSSTFEYLDASNCDIKGTIPSESGNLSSLSMLYLYDNQLSGPFPDSIKISCELFCACPNLGALYLEANLINGGTIPDCIGNITSMRNLFLNSTGLNSSIPLNFWNLKDILMGDIPSTIGNLENLQSLFFSSQPIARANIPMTIGEMLEFETKNLRDLTFFNVPFNNLSGEIPSQDPSPHHMTSSINIHKVVDIASLGFIYLNYRRKSKTTTNDSEDLSMIAHKRISYYELLQATDKHDIDNLLGTGSFGSVYKGTLEDGWIVAIKVFNFQLEESFK</sequence>
<keyword evidence="6" id="KW-1003">Cell membrane</keyword>
<organism evidence="26 27">
    <name type="scientific">Oldenlandia corymbosa var. corymbosa</name>
    <dbReference type="NCBI Taxonomy" id="529605"/>
    <lineage>
        <taxon>Eukaryota</taxon>
        <taxon>Viridiplantae</taxon>
        <taxon>Streptophyta</taxon>
        <taxon>Embryophyta</taxon>
        <taxon>Tracheophyta</taxon>
        <taxon>Spermatophyta</taxon>
        <taxon>Magnoliopsida</taxon>
        <taxon>eudicotyledons</taxon>
        <taxon>Gunneridae</taxon>
        <taxon>Pentapetalae</taxon>
        <taxon>asterids</taxon>
        <taxon>lamiids</taxon>
        <taxon>Gentianales</taxon>
        <taxon>Rubiaceae</taxon>
        <taxon>Rubioideae</taxon>
        <taxon>Spermacoceae</taxon>
        <taxon>Hedyotis-Oldenlandia complex</taxon>
        <taxon>Oldenlandia</taxon>
    </lineage>
</organism>
<protein>
    <recommendedName>
        <fullName evidence="5">non-specific serine/threonine protein kinase</fullName>
        <ecNumber evidence="5">2.7.11.1</ecNumber>
    </recommendedName>
</protein>
<dbReference type="SUPFAM" id="SSF56112">
    <property type="entry name" value="Protein kinase-like (PK-like)"/>
    <property type="match status" value="3"/>
</dbReference>
<keyword evidence="17 24" id="KW-1133">Transmembrane helix</keyword>
<evidence type="ECO:0000313" key="27">
    <source>
        <dbReference type="Proteomes" id="UP001161247"/>
    </source>
</evidence>
<evidence type="ECO:0000256" key="7">
    <source>
        <dbReference type="ARBA" id="ARBA00022527"/>
    </source>
</evidence>
<dbReference type="SUPFAM" id="SSF52047">
    <property type="entry name" value="RNI-like"/>
    <property type="match status" value="2"/>
</dbReference>
<evidence type="ECO:0000256" key="19">
    <source>
        <dbReference type="ARBA" id="ARBA00023170"/>
    </source>
</evidence>
<dbReference type="Gene3D" id="3.30.200.20">
    <property type="entry name" value="Phosphorylase Kinase, domain 1"/>
    <property type="match status" value="3"/>
</dbReference>
<dbReference type="PANTHER" id="PTHR27008">
    <property type="entry name" value="OS04G0122200 PROTEIN"/>
    <property type="match status" value="1"/>
</dbReference>
<dbReference type="Proteomes" id="UP001161247">
    <property type="component" value="Chromosome 1"/>
</dbReference>
<feature type="domain" description="Protein kinase" evidence="25">
    <location>
        <begin position="1444"/>
        <end position="1725"/>
    </location>
</feature>
<dbReference type="FunFam" id="3.30.200.20:FF:000661">
    <property type="entry name" value="Serine-threonine protein kinase plant-type"/>
    <property type="match status" value="1"/>
</dbReference>
<dbReference type="InterPro" id="IPR055414">
    <property type="entry name" value="LRR_R13L4/SHOC2-like"/>
</dbReference>
<dbReference type="Pfam" id="PF00560">
    <property type="entry name" value="LRR_1"/>
    <property type="match status" value="7"/>
</dbReference>
<evidence type="ECO:0000259" key="25">
    <source>
        <dbReference type="PROSITE" id="PS50011"/>
    </source>
</evidence>
<evidence type="ECO:0000256" key="2">
    <source>
        <dbReference type="ARBA" id="ARBA00004479"/>
    </source>
</evidence>
<comment type="catalytic activity">
    <reaction evidence="22">
        <text>L-seryl-[protein] + ATP = O-phospho-L-seryl-[protein] + ADP + H(+)</text>
        <dbReference type="Rhea" id="RHEA:17989"/>
        <dbReference type="Rhea" id="RHEA-COMP:9863"/>
        <dbReference type="Rhea" id="RHEA-COMP:11604"/>
        <dbReference type="ChEBI" id="CHEBI:15378"/>
        <dbReference type="ChEBI" id="CHEBI:29999"/>
        <dbReference type="ChEBI" id="CHEBI:30616"/>
        <dbReference type="ChEBI" id="CHEBI:83421"/>
        <dbReference type="ChEBI" id="CHEBI:456216"/>
        <dbReference type="EC" id="2.7.11.1"/>
    </reaction>
</comment>
<dbReference type="CDD" id="cd14066">
    <property type="entry name" value="STKc_IRAK"/>
    <property type="match status" value="2"/>
</dbReference>
<reference evidence="26" key="1">
    <citation type="submission" date="2023-03" db="EMBL/GenBank/DDBJ databases">
        <authorList>
            <person name="Julca I."/>
        </authorList>
    </citation>
    <scope>NUCLEOTIDE SEQUENCE</scope>
</reference>
<evidence type="ECO:0000256" key="17">
    <source>
        <dbReference type="ARBA" id="ARBA00022989"/>
    </source>
</evidence>
<evidence type="ECO:0000256" key="15">
    <source>
        <dbReference type="ARBA" id="ARBA00022777"/>
    </source>
</evidence>
<dbReference type="InterPro" id="IPR013210">
    <property type="entry name" value="LRR_N_plant-typ"/>
</dbReference>
<feature type="domain" description="Protein kinase" evidence="25">
    <location>
        <begin position="380"/>
        <end position="660"/>
    </location>
</feature>
<dbReference type="GO" id="GO:0006952">
    <property type="term" value="P:defense response"/>
    <property type="evidence" value="ECO:0007669"/>
    <property type="project" value="UniProtKB-ARBA"/>
</dbReference>
<keyword evidence="15" id="KW-0418">Kinase</keyword>